<protein>
    <submittedName>
        <fullName evidence="2">Uncharacterized protein</fullName>
    </submittedName>
</protein>
<evidence type="ECO:0000313" key="2">
    <source>
        <dbReference type="EMBL" id="KAJ7664282.1"/>
    </source>
</evidence>
<sequence>MHPFQASLVNRFRAEQRRAPPVQELSLPLIQCHLPNHTQPRSESSPRRTRCQQTNLACTPTPTHPENP</sequence>
<keyword evidence="3" id="KW-1185">Reference proteome</keyword>
<comment type="caution">
    <text evidence="2">The sequence shown here is derived from an EMBL/GenBank/DDBJ whole genome shotgun (WGS) entry which is preliminary data.</text>
</comment>
<proteinExistence type="predicted"/>
<accession>A0AAD7CUE3</accession>
<dbReference type="Proteomes" id="UP001221757">
    <property type="component" value="Unassembled WGS sequence"/>
</dbReference>
<reference evidence="2" key="1">
    <citation type="submission" date="2023-03" db="EMBL/GenBank/DDBJ databases">
        <title>Massive genome expansion in bonnet fungi (Mycena s.s.) driven by repeated elements and novel gene families across ecological guilds.</title>
        <authorList>
            <consortium name="Lawrence Berkeley National Laboratory"/>
            <person name="Harder C.B."/>
            <person name="Miyauchi S."/>
            <person name="Viragh M."/>
            <person name="Kuo A."/>
            <person name="Thoen E."/>
            <person name="Andreopoulos B."/>
            <person name="Lu D."/>
            <person name="Skrede I."/>
            <person name="Drula E."/>
            <person name="Henrissat B."/>
            <person name="Morin E."/>
            <person name="Kohler A."/>
            <person name="Barry K."/>
            <person name="LaButti K."/>
            <person name="Morin E."/>
            <person name="Salamov A."/>
            <person name="Lipzen A."/>
            <person name="Mereny Z."/>
            <person name="Hegedus B."/>
            <person name="Baldrian P."/>
            <person name="Stursova M."/>
            <person name="Weitz H."/>
            <person name="Taylor A."/>
            <person name="Grigoriev I.V."/>
            <person name="Nagy L.G."/>
            <person name="Martin F."/>
            <person name="Kauserud H."/>
        </authorList>
    </citation>
    <scope>NUCLEOTIDE SEQUENCE</scope>
    <source>
        <strain evidence="2">CBHHK067</strain>
    </source>
</reference>
<feature type="region of interest" description="Disordered" evidence="1">
    <location>
        <begin position="34"/>
        <end position="68"/>
    </location>
</feature>
<evidence type="ECO:0000256" key="1">
    <source>
        <dbReference type="SAM" id="MobiDB-lite"/>
    </source>
</evidence>
<dbReference type="EMBL" id="JARKIE010000223">
    <property type="protein sequence ID" value="KAJ7664282.1"/>
    <property type="molecule type" value="Genomic_DNA"/>
</dbReference>
<feature type="compositionally biased region" description="Polar residues" evidence="1">
    <location>
        <begin position="51"/>
        <end position="61"/>
    </location>
</feature>
<gene>
    <name evidence="2" type="ORF">B0H17DRAFT_1091807</name>
</gene>
<organism evidence="2 3">
    <name type="scientific">Mycena rosella</name>
    <name type="common">Pink bonnet</name>
    <name type="synonym">Agaricus rosellus</name>
    <dbReference type="NCBI Taxonomy" id="1033263"/>
    <lineage>
        <taxon>Eukaryota</taxon>
        <taxon>Fungi</taxon>
        <taxon>Dikarya</taxon>
        <taxon>Basidiomycota</taxon>
        <taxon>Agaricomycotina</taxon>
        <taxon>Agaricomycetes</taxon>
        <taxon>Agaricomycetidae</taxon>
        <taxon>Agaricales</taxon>
        <taxon>Marasmiineae</taxon>
        <taxon>Mycenaceae</taxon>
        <taxon>Mycena</taxon>
    </lineage>
</organism>
<evidence type="ECO:0000313" key="3">
    <source>
        <dbReference type="Proteomes" id="UP001221757"/>
    </source>
</evidence>
<name>A0AAD7CUE3_MYCRO</name>
<feature type="region of interest" description="Disordered" evidence="1">
    <location>
        <begin position="1"/>
        <end position="20"/>
    </location>
</feature>
<dbReference type="AlphaFoldDB" id="A0AAD7CUE3"/>